<keyword evidence="4" id="KW-1185">Reference proteome</keyword>
<dbReference type="AlphaFoldDB" id="A0A3Q7EHZ4"/>
<dbReference type="Gene3D" id="3.20.20.80">
    <property type="entry name" value="Glycosidases"/>
    <property type="match status" value="3"/>
</dbReference>
<evidence type="ECO:0000313" key="4">
    <source>
        <dbReference type="Proteomes" id="UP000004994"/>
    </source>
</evidence>
<dbReference type="STRING" id="4081.A0A3Q7EHZ4"/>
<dbReference type="PaxDb" id="4081-Solyc01g081170.1.1"/>
<reference evidence="3" key="2">
    <citation type="submission" date="2019-01" db="UniProtKB">
        <authorList>
            <consortium name="EnsemblPlants"/>
        </authorList>
    </citation>
    <scope>IDENTIFICATION</scope>
    <source>
        <strain evidence="3">cv. Heinz 1706</strain>
    </source>
</reference>
<name>A0A3Q7EHZ4_SOLLC</name>
<proteinExistence type="inferred from homology"/>
<comment type="similarity">
    <text evidence="1 2">Belongs to the glycosyl hydrolase 1 family.</text>
</comment>
<dbReference type="PANTHER" id="PTHR10353">
    <property type="entry name" value="GLYCOSYL HYDROLASE"/>
    <property type="match status" value="1"/>
</dbReference>
<evidence type="ECO:0000313" key="3">
    <source>
        <dbReference type="EnsemblPlants" id="Solyc01g081173.1.1"/>
    </source>
</evidence>
<dbReference type="Pfam" id="PF00232">
    <property type="entry name" value="Glyco_hydro_1"/>
    <property type="match status" value="3"/>
</dbReference>
<dbReference type="InterPro" id="IPR001360">
    <property type="entry name" value="Glyco_hydro_1"/>
</dbReference>
<dbReference type="InterPro" id="IPR017853">
    <property type="entry name" value="GH"/>
</dbReference>
<reference evidence="3" key="1">
    <citation type="journal article" date="2012" name="Nature">
        <title>The tomato genome sequence provides insights into fleshy fruit evolution.</title>
        <authorList>
            <consortium name="Tomato Genome Consortium"/>
        </authorList>
    </citation>
    <scope>NUCLEOTIDE SEQUENCE [LARGE SCALE GENOMIC DNA]</scope>
    <source>
        <strain evidence="3">cv. Heinz 1706</strain>
    </source>
</reference>
<organism evidence="3">
    <name type="scientific">Solanum lycopersicum</name>
    <name type="common">Tomato</name>
    <name type="synonym">Lycopersicon esculentum</name>
    <dbReference type="NCBI Taxonomy" id="4081"/>
    <lineage>
        <taxon>Eukaryota</taxon>
        <taxon>Viridiplantae</taxon>
        <taxon>Streptophyta</taxon>
        <taxon>Embryophyta</taxon>
        <taxon>Tracheophyta</taxon>
        <taxon>Spermatophyta</taxon>
        <taxon>Magnoliopsida</taxon>
        <taxon>eudicotyledons</taxon>
        <taxon>Gunneridae</taxon>
        <taxon>Pentapetalae</taxon>
        <taxon>asterids</taxon>
        <taxon>lamiids</taxon>
        <taxon>Solanales</taxon>
        <taxon>Solanaceae</taxon>
        <taxon>Solanoideae</taxon>
        <taxon>Solaneae</taxon>
        <taxon>Solanum</taxon>
        <taxon>Solanum subgen. Lycopersicon</taxon>
    </lineage>
</organism>
<dbReference type="OMA" id="QERTAYY"/>
<dbReference type="EnsemblPlants" id="Solyc01g081173.1.1">
    <property type="protein sequence ID" value="Solyc01g081173.1.1"/>
    <property type="gene ID" value="Solyc01g081173.1"/>
</dbReference>
<dbReference type="PANTHER" id="PTHR10353:SF169">
    <property type="entry name" value="BETA-GLUCOSIDASE 11-LIKE"/>
    <property type="match status" value="1"/>
</dbReference>
<evidence type="ECO:0000256" key="1">
    <source>
        <dbReference type="ARBA" id="ARBA00010838"/>
    </source>
</evidence>
<dbReference type="Proteomes" id="UP000004994">
    <property type="component" value="Chromosome 1"/>
</dbReference>
<accession>A0A3Q7EHZ4</accession>
<dbReference type="PRINTS" id="PR00131">
    <property type="entry name" value="GLHYDRLASE1"/>
</dbReference>
<dbReference type="GO" id="GO:0004553">
    <property type="term" value="F:hydrolase activity, hydrolyzing O-glycosyl compounds"/>
    <property type="evidence" value="ECO:0007669"/>
    <property type="project" value="InterPro"/>
</dbReference>
<dbReference type="SUPFAM" id="SSF51445">
    <property type="entry name" value="(Trans)glycosidases"/>
    <property type="match status" value="1"/>
</dbReference>
<dbReference type="GO" id="GO:0005975">
    <property type="term" value="P:carbohydrate metabolic process"/>
    <property type="evidence" value="ECO:0007669"/>
    <property type="project" value="InterPro"/>
</dbReference>
<dbReference type="InParanoid" id="A0A3Q7EHZ4"/>
<sequence>MEALLQMYLEDVKLMADPGFEGYKFSISWSRLIPNGRGPVNPKGLQYYNNLIDEIVRHVDSKWFCWIKSLWSLPYTNKTADVNVAQRANDFYLGWFVNPLVFGDYPDIMKKNAGSRLPKFMKQESTHVKGAVDFIALNQYATVRVKDSSNSLENDNVLFVLSGQMTPATLNDTTRIEFIFKLILDDAVRNGSNVKGYFTWSFLDCFELFNAYESAFGLYYVDLNDKELTRYPKVSAH</sequence>
<dbReference type="Gramene" id="Solyc01g081173.1.1">
    <property type="protein sequence ID" value="Solyc01g081173.1.1"/>
    <property type="gene ID" value="Solyc01g081173.1"/>
</dbReference>
<protein>
    <submittedName>
        <fullName evidence="3">Uncharacterized protein</fullName>
    </submittedName>
</protein>
<evidence type="ECO:0000256" key="2">
    <source>
        <dbReference type="RuleBase" id="RU003690"/>
    </source>
</evidence>